<keyword evidence="3" id="KW-1185">Reference proteome</keyword>
<proteinExistence type="predicted"/>
<gene>
    <name evidence="2" type="ORF">CFP71_20390</name>
</gene>
<feature type="transmembrane region" description="Helical" evidence="1">
    <location>
        <begin position="77"/>
        <end position="94"/>
    </location>
</feature>
<dbReference type="AlphaFoldDB" id="A0A229S580"/>
<protein>
    <submittedName>
        <fullName evidence="2">Uncharacterized protein</fullName>
    </submittedName>
</protein>
<accession>A0A229S580</accession>
<feature type="transmembrane region" description="Helical" evidence="1">
    <location>
        <begin position="52"/>
        <end position="70"/>
    </location>
</feature>
<name>A0A229S580_9PSEU</name>
<organism evidence="2 3">
    <name type="scientific">Amycolatopsis thailandensis</name>
    <dbReference type="NCBI Taxonomy" id="589330"/>
    <lineage>
        <taxon>Bacteria</taxon>
        <taxon>Bacillati</taxon>
        <taxon>Actinomycetota</taxon>
        <taxon>Actinomycetes</taxon>
        <taxon>Pseudonocardiales</taxon>
        <taxon>Pseudonocardiaceae</taxon>
        <taxon>Amycolatopsis</taxon>
    </lineage>
</organism>
<keyword evidence="1" id="KW-1133">Transmembrane helix</keyword>
<keyword evidence="1" id="KW-0812">Transmembrane</keyword>
<evidence type="ECO:0000313" key="2">
    <source>
        <dbReference type="EMBL" id="OXM53995.1"/>
    </source>
</evidence>
<keyword evidence="1" id="KW-0472">Membrane</keyword>
<comment type="caution">
    <text evidence="2">The sequence shown here is derived from an EMBL/GenBank/DDBJ whole genome shotgun (WGS) entry which is preliminary data.</text>
</comment>
<sequence length="130" mass="13583">MRTIHHTRPPAPRIILALIAALTVNMVIALVARSLDEGPATVGLDPTEYLPATVVGFLVGSLGLSLLARFAPRAPRVVVPVVLVLSWIPDLLLLNDGATAVNVTGLMIMHLVVGGAVVGAFARTIPDVAR</sequence>
<feature type="transmembrane region" description="Helical" evidence="1">
    <location>
        <begin position="100"/>
        <end position="122"/>
    </location>
</feature>
<evidence type="ECO:0000256" key="1">
    <source>
        <dbReference type="SAM" id="Phobius"/>
    </source>
</evidence>
<evidence type="ECO:0000313" key="3">
    <source>
        <dbReference type="Proteomes" id="UP000215223"/>
    </source>
</evidence>
<feature type="transmembrane region" description="Helical" evidence="1">
    <location>
        <begin position="12"/>
        <end position="32"/>
    </location>
</feature>
<dbReference type="EMBL" id="NMQT01000072">
    <property type="protein sequence ID" value="OXM53995.1"/>
    <property type="molecule type" value="Genomic_DNA"/>
</dbReference>
<dbReference type="RefSeq" id="WP_093935464.1">
    <property type="nucleotide sequence ID" value="NZ_NMQT01000072.1"/>
</dbReference>
<dbReference type="OrthoDB" id="3637804at2"/>
<dbReference type="Proteomes" id="UP000215223">
    <property type="component" value="Unassembled WGS sequence"/>
</dbReference>
<dbReference type="Pfam" id="PF19545">
    <property type="entry name" value="DUF6069"/>
    <property type="match status" value="1"/>
</dbReference>
<dbReference type="InterPro" id="IPR045713">
    <property type="entry name" value="DUF6069"/>
</dbReference>
<reference evidence="2 3" key="1">
    <citation type="submission" date="2017-07" db="EMBL/GenBank/DDBJ databases">
        <title>Amycolatopsis thailandensis Genome sequencing and assembly.</title>
        <authorList>
            <person name="Kaur N."/>
            <person name="Mayilraj S."/>
        </authorList>
    </citation>
    <scope>NUCLEOTIDE SEQUENCE [LARGE SCALE GENOMIC DNA]</scope>
    <source>
        <strain evidence="2 3">JCM 16380</strain>
    </source>
</reference>